<comment type="pathway">
    <text evidence="3 14">Protein modification; protein ubiquitination.</text>
</comment>
<dbReference type="PROSITE" id="PS50089">
    <property type="entry name" value="ZF_RING_2"/>
    <property type="match status" value="1"/>
</dbReference>
<accession>A0A811K3W7</accession>
<organism evidence="18 19">
    <name type="scientific">Bursaphelenchus okinawaensis</name>
    <dbReference type="NCBI Taxonomy" id="465554"/>
    <lineage>
        <taxon>Eukaryota</taxon>
        <taxon>Metazoa</taxon>
        <taxon>Ecdysozoa</taxon>
        <taxon>Nematoda</taxon>
        <taxon>Chromadorea</taxon>
        <taxon>Rhabditida</taxon>
        <taxon>Tylenchina</taxon>
        <taxon>Tylenchomorpha</taxon>
        <taxon>Aphelenchoidea</taxon>
        <taxon>Aphelenchoididae</taxon>
        <taxon>Bursaphelenchus</taxon>
    </lineage>
</organism>
<evidence type="ECO:0000256" key="2">
    <source>
        <dbReference type="ARBA" id="ARBA00004123"/>
    </source>
</evidence>
<keyword evidence="6 14" id="KW-0479">Metal-binding</keyword>
<dbReference type="PROSITE" id="PS00518">
    <property type="entry name" value="ZF_RING_1"/>
    <property type="match status" value="1"/>
</dbReference>
<name>A0A811K3W7_9BILA</name>
<evidence type="ECO:0000313" key="19">
    <source>
        <dbReference type="Proteomes" id="UP000614601"/>
    </source>
</evidence>
<dbReference type="InterPro" id="IPR017907">
    <property type="entry name" value="Znf_RING_CS"/>
</dbReference>
<evidence type="ECO:0000259" key="17">
    <source>
        <dbReference type="PROSITE" id="PS50089"/>
    </source>
</evidence>
<evidence type="ECO:0000256" key="9">
    <source>
        <dbReference type="ARBA" id="ARBA00022833"/>
    </source>
</evidence>
<evidence type="ECO:0000256" key="11">
    <source>
        <dbReference type="ARBA" id="ARBA00023054"/>
    </source>
</evidence>
<evidence type="ECO:0000256" key="8">
    <source>
        <dbReference type="ARBA" id="ARBA00022786"/>
    </source>
</evidence>
<comment type="catalytic activity">
    <reaction evidence="1 14">
        <text>S-ubiquitinyl-[E2 ubiquitin-conjugating enzyme]-L-cysteine + [acceptor protein]-L-lysine = [E2 ubiquitin-conjugating enzyme]-L-cysteine + N(6)-ubiquitinyl-[acceptor protein]-L-lysine.</text>
        <dbReference type="EC" id="2.3.2.27"/>
    </reaction>
</comment>
<keyword evidence="19" id="KW-1185">Reference proteome</keyword>
<dbReference type="OrthoDB" id="10266039at2759"/>
<dbReference type="SUPFAM" id="SSF57850">
    <property type="entry name" value="RING/U-box"/>
    <property type="match status" value="1"/>
</dbReference>
<feature type="coiled-coil region" evidence="15">
    <location>
        <begin position="524"/>
        <end position="628"/>
    </location>
</feature>
<dbReference type="EMBL" id="CAJFDH010000002">
    <property type="protein sequence ID" value="CAD5210383.1"/>
    <property type="molecule type" value="Genomic_DNA"/>
</dbReference>
<proteinExistence type="inferred from homology"/>
<evidence type="ECO:0000256" key="3">
    <source>
        <dbReference type="ARBA" id="ARBA00004906"/>
    </source>
</evidence>
<evidence type="ECO:0000256" key="1">
    <source>
        <dbReference type="ARBA" id="ARBA00000900"/>
    </source>
</evidence>
<evidence type="ECO:0000256" key="13">
    <source>
        <dbReference type="PROSITE-ProRule" id="PRU00175"/>
    </source>
</evidence>
<dbReference type="GO" id="GO:0061630">
    <property type="term" value="F:ubiquitin protein ligase activity"/>
    <property type="evidence" value="ECO:0007669"/>
    <property type="project" value="UniProtKB-EC"/>
</dbReference>
<evidence type="ECO:0000256" key="7">
    <source>
        <dbReference type="ARBA" id="ARBA00022771"/>
    </source>
</evidence>
<dbReference type="UniPathway" id="UPA00143"/>
<evidence type="ECO:0000256" key="15">
    <source>
        <dbReference type="SAM" id="Coils"/>
    </source>
</evidence>
<feature type="domain" description="RING-type" evidence="17">
    <location>
        <begin position="749"/>
        <end position="788"/>
    </location>
</feature>
<dbReference type="InterPro" id="IPR013956">
    <property type="entry name" value="E3_ubiquit_lig_Bre1"/>
</dbReference>
<reference evidence="18" key="1">
    <citation type="submission" date="2020-09" db="EMBL/GenBank/DDBJ databases">
        <authorList>
            <person name="Kikuchi T."/>
        </authorList>
    </citation>
    <scope>NUCLEOTIDE SEQUENCE</scope>
    <source>
        <strain evidence="18">SH1</strain>
    </source>
</reference>
<dbReference type="GO" id="GO:0006325">
    <property type="term" value="P:chromatin organization"/>
    <property type="evidence" value="ECO:0007669"/>
    <property type="project" value="UniProtKB-KW"/>
</dbReference>
<dbReference type="Pfam" id="PF00097">
    <property type="entry name" value="zf-C3HC4"/>
    <property type="match status" value="1"/>
</dbReference>
<feature type="region of interest" description="Disordered" evidence="16">
    <location>
        <begin position="282"/>
        <end position="311"/>
    </location>
</feature>
<evidence type="ECO:0000256" key="10">
    <source>
        <dbReference type="ARBA" id="ARBA00022853"/>
    </source>
</evidence>
<dbReference type="Proteomes" id="UP000614601">
    <property type="component" value="Unassembled WGS sequence"/>
</dbReference>
<evidence type="ECO:0000256" key="6">
    <source>
        <dbReference type="ARBA" id="ARBA00022723"/>
    </source>
</evidence>
<comment type="subcellular location">
    <subcellularLocation>
        <location evidence="2 14">Nucleus</location>
    </subcellularLocation>
</comment>
<gene>
    <name evidence="18" type="ORF">BOKJ2_LOCUS3160</name>
</gene>
<dbReference type="InterPro" id="IPR058642">
    <property type="entry name" value="BRE1A/B-like_dom"/>
</dbReference>
<dbReference type="EMBL" id="CAJFCW020000002">
    <property type="protein sequence ID" value="CAG9091229.1"/>
    <property type="molecule type" value="Genomic_DNA"/>
</dbReference>
<dbReference type="CDD" id="cd16704">
    <property type="entry name" value="RING-HC_RNF20-like"/>
    <property type="match status" value="1"/>
</dbReference>
<sequence length="802" mass="93144">MSQNEENKSLEKAIIFETIRLPSVYNVATLNDKVLRAQHYKLSQKFRVKQRQINQLEKRIEELENVHAYDDQLICALNRQWNLLDDMLMDILKQKTVEELEATNSTYHRLETNFLTLISELNTEEVTDKLDKRVHFSNEAFTRLLRCINGISQRRDKILSVLAKKDKEDVSMDEEISQTSTDLNNDHVKEIDPLLRQELSEALAENKRLEAQVLLLTTEKTKYAHALALKKDEKEVTESTKDNLKSQLEDAKFELTKSISKEEKLESQIIELKRQLDLAKVSPVKDDKDKEDKSKPEGEATQMSSKEVEELQAEVEVQTELAEKRLTELNALNTQNQELAAKIVELNNAIKFLPTSVIQGSPDFIVLTLKYTNLVEEAKRVDRDNAILKNHIIELRQSYDAQVADLKSEFTIGMERLRENCTVMSSELLSVKKECTLMELEFKQKYESDALEARNYKEMKRYLVSLNGELKRKTEESDRHRKELKKLREDLDKVKKETDIKPKIEHIEIKAEPIKEEPPQTPEGERYKKEINRLTKQNEKLQKQIDSYANSEQGLMSEIENTATAVEELMSQNTALTERITEQEEACIKMVKDALQNESICRTYKQGLEVLEQKLKTVESARDTLSFELQQHAEKSEVCKQTATLLESSTRRLNEAYENSRQSLVNLNVELSELKIRHEKQSAELQDLKQQLKEKVQKMEGSRTKINRLKEEKSVLKKKLHRAKQAADCENFDELLMEENKMLRESLACPSCKTGDKNTVLTKCFHVFCMECVKKRYDGRSRKCPKCNAAFGANDFHRIYIE</sequence>
<dbReference type="Proteomes" id="UP000783686">
    <property type="component" value="Unassembled WGS sequence"/>
</dbReference>
<evidence type="ECO:0000256" key="14">
    <source>
        <dbReference type="RuleBase" id="RU365038"/>
    </source>
</evidence>
<feature type="compositionally biased region" description="Basic and acidic residues" evidence="16">
    <location>
        <begin position="282"/>
        <end position="298"/>
    </location>
</feature>
<comment type="caution">
    <text evidence="18">The sequence shown here is derived from an EMBL/GenBank/DDBJ whole genome shotgun (WGS) entry which is preliminary data.</text>
</comment>
<dbReference type="PANTHER" id="PTHR23163">
    <property type="entry name" value="RING FINGER PROTEIN-RELATED"/>
    <property type="match status" value="1"/>
</dbReference>
<keyword evidence="10 14" id="KW-0156">Chromatin regulator</keyword>
<dbReference type="GO" id="GO:0008270">
    <property type="term" value="F:zinc ion binding"/>
    <property type="evidence" value="ECO:0007669"/>
    <property type="project" value="UniProtKB-KW"/>
</dbReference>
<dbReference type="Gene3D" id="3.30.40.10">
    <property type="entry name" value="Zinc/RING finger domain, C3HC4 (zinc finger)"/>
    <property type="match status" value="1"/>
</dbReference>
<dbReference type="GO" id="GO:0005634">
    <property type="term" value="C:nucleus"/>
    <property type="evidence" value="ECO:0007669"/>
    <property type="project" value="UniProtKB-SubCell"/>
</dbReference>
<evidence type="ECO:0000256" key="5">
    <source>
        <dbReference type="ARBA" id="ARBA00022679"/>
    </source>
</evidence>
<keyword evidence="11 14" id="KW-0175">Coiled coil</keyword>
<keyword evidence="5 14" id="KW-0808">Transferase</keyword>
<dbReference type="SMART" id="SM00184">
    <property type="entry name" value="RING"/>
    <property type="match status" value="1"/>
</dbReference>
<dbReference type="InterPro" id="IPR001841">
    <property type="entry name" value="Znf_RING"/>
</dbReference>
<feature type="coiled-coil region" evidence="15">
    <location>
        <begin position="456"/>
        <end position="497"/>
    </location>
</feature>
<evidence type="ECO:0000256" key="16">
    <source>
        <dbReference type="SAM" id="MobiDB-lite"/>
    </source>
</evidence>
<evidence type="ECO:0000256" key="12">
    <source>
        <dbReference type="ARBA" id="ARBA00023242"/>
    </source>
</evidence>
<dbReference type="Gene3D" id="1.10.287.1490">
    <property type="match status" value="1"/>
</dbReference>
<evidence type="ECO:0000313" key="18">
    <source>
        <dbReference type="EMBL" id="CAD5210383.1"/>
    </source>
</evidence>
<comment type="similarity">
    <text evidence="4 14">Belongs to the BRE1 family.</text>
</comment>
<protein>
    <recommendedName>
        <fullName evidence="14">E3 ubiquitin protein ligase</fullName>
        <ecNumber evidence="14">2.3.2.27</ecNumber>
    </recommendedName>
</protein>
<keyword evidence="12 14" id="KW-0539">Nucleus</keyword>
<keyword evidence="9 14" id="KW-0862">Zinc</keyword>
<dbReference type="PANTHER" id="PTHR23163:SF0">
    <property type="entry name" value="E3 UBIQUITIN-PROTEIN LIGASE BRE1"/>
    <property type="match status" value="1"/>
</dbReference>
<feature type="coiled-coil region" evidence="15">
    <location>
        <begin position="199"/>
        <end position="282"/>
    </location>
</feature>
<feature type="coiled-coil region" evidence="15">
    <location>
        <begin position="657"/>
        <end position="726"/>
    </location>
</feature>
<dbReference type="EC" id="2.3.2.27" evidence="14"/>
<dbReference type="Pfam" id="PF26052">
    <property type="entry name" value="BRE1B"/>
    <property type="match status" value="1"/>
</dbReference>
<evidence type="ECO:0000256" key="4">
    <source>
        <dbReference type="ARBA" id="ARBA00005555"/>
    </source>
</evidence>
<keyword evidence="7 13" id="KW-0863">Zinc-finger</keyword>
<dbReference type="GO" id="GO:0033503">
    <property type="term" value="C:HULC complex"/>
    <property type="evidence" value="ECO:0007669"/>
    <property type="project" value="TreeGrafter"/>
</dbReference>
<dbReference type="InterPro" id="IPR013083">
    <property type="entry name" value="Znf_RING/FYVE/PHD"/>
</dbReference>
<dbReference type="InterPro" id="IPR018957">
    <property type="entry name" value="Znf_C3HC4_RING-type"/>
</dbReference>
<dbReference type="AlphaFoldDB" id="A0A811K3W7"/>
<dbReference type="SUPFAM" id="SSF57997">
    <property type="entry name" value="Tropomyosin"/>
    <property type="match status" value="1"/>
</dbReference>
<dbReference type="GO" id="GO:0016567">
    <property type="term" value="P:protein ubiquitination"/>
    <property type="evidence" value="ECO:0007669"/>
    <property type="project" value="UniProtKB-UniRule"/>
</dbReference>
<keyword evidence="8 14" id="KW-0833">Ubl conjugation pathway</keyword>